<proteinExistence type="evidence at transcript level"/>
<feature type="chain" id="PRO_5010866015" evidence="2">
    <location>
        <begin position="22"/>
        <end position="463"/>
    </location>
</feature>
<reference evidence="4" key="2">
    <citation type="submission" date="2016-06" db="EMBL/GenBank/DDBJ databases">
        <authorList>
            <person name="Kjaerup R.B."/>
            <person name="Dalgaard T.S."/>
            <person name="Juul-Madsen H.R."/>
        </authorList>
    </citation>
    <scope>NUCLEOTIDE SEQUENCE</scope>
    <source>
        <tissue evidence="4">Tentacle</tissue>
    </source>
</reference>
<dbReference type="InterPro" id="IPR011001">
    <property type="entry name" value="Saposin-like"/>
</dbReference>
<dbReference type="SMR" id="A0A1W6BTL7"/>
<protein>
    <submittedName>
        <fullName evidence="4">J3 crystallin-like protein</fullName>
    </submittedName>
</protein>
<dbReference type="PANTHER" id="PTHR11480:SF36">
    <property type="entry name" value="PROSAPOSIN"/>
    <property type="match status" value="1"/>
</dbReference>
<dbReference type="Gene3D" id="1.10.225.10">
    <property type="entry name" value="Saposin-like"/>
    <property type="match status" value="2"/>
</dbReference>
<dbReference type="GO" id="GO:0019216">
    <property type="term" value="P:regulation of lipid metabolic process"/>
    <property type="evidence" value="ECO:0007669"/>
    <property type="project" value="TreeGrafter"/>
</dbReference>
<feature type="signal peptide" evidence="2">
    <location>
        <begin position="1"/>
        <end position="21"/>
    </location>
</feature>
<dbReference type="SUPFAM" id="SSF47862">
    <property type="entry name" value="Saposin"/>
    <property type="match status" value="2"/>
</dbReference>
<dbReference type="PROSITE" id="PS50015">
    <property type="entry name" value="SAP_B"/>
    <property type="match status" value="2"/>
</dbReference>
<accession>A0A1W6BTL7</accession>
<feature type="domain" description="Saposin B-type" evidence="3">
    <location>
        <begin position="384"/>
        <end position="463"/>
    </location>
</feature>
<dbReference type="PANTHER" id="PTHR11480">
    <property type="entry name" value="SAPOSIN-RELATED"/>
    <property type="match status" value="1"/>
</dbReference>
<dbReference type="SMART" id="SM00741">
    <property type="entry name" value="SapB"/>
    <property type="match status" value="3"/>
</dbReference>
<keyword evidence="2" id="KW-0732">Signal</keyword>
<dbReference type="InterPro" id="IPR008139">
    <property type="entry name" value="SaposinB_dom"/>
</dbReference>
<organism evidence="4">
    <name type="scientific">Chironex fleckeri</name>
    <name type="common">Australian box jellyfish</name>
    <dbReference type="NCBI Taxonomy" id="45396"/>
    <lineage>
        <taxon>Eukaryota</taxon>
        <taxon>Metazoa</taxon>
        <taxon>Cnidaria</taxon>
        <taxon>Cubozoa</taxon>
        <taxon>Chirodropida</taxon>
        <taxon>Chirodropidae</taxon>
        <taxon>Chironex</taxon>
    </lineage>
</organism>
<name>A0A1W6BTL7_CHIFL</name>
<evidence type="ECO:0000259" key="3">
    <source>
        <dbReference type="PROSITE" id="PS50015"/>
    </source>
</evidence>
<evidence type="ECO:0000313" key="4">
    <source>
        <dbReference type="EMBL" id="ARJ55427.1"/>
    </source>
</evidence>
<sequence length="463" mass="52160">MELSWNCLAFAVLLVFSCCDGQEKRSKEQKIMMAKTCQHLCNEFLVFLEAKVTRVMNVMITPEKPEDVITYLNNFCEDRGMVDSLYCTSIREKHRAIFKALQSNNKEHGLCKKIGVCSAIAGGKTKDVNDETMSKKNSCRLCQSILGMIKSSFELFNQTTFVIDAAVKDGCRYLIHNESAKKTCFMVVDQINKLSSLLTKKLLEPEEYCRILGYCTSDIPMTTRCAQQFQDTSPWKIAISVSREFLETAFSQSDKSVSSEKSSGNTFFSAVEKCIEEVKTARKSKKYLSRRARAVTDLQCPECGEITQRFLAQVHLQDLSLTDLGAGMKNICSSVRQPSMSRRCSAVTSFTNTIEKMIEELLTPILCRKPHCSFQFPNNATKNSKRKCLICKAVLESARKEFKYVEATVDMILEQVDNICKHFGTSKIKKECKAVTSILSSVTHFIAKLLSGVKGCRILGFCK</sequence>
<reference evidence="4" key="1">
    <citation type="journal article" date="2015" name="BMC Genomics">
        <title>Transcriptome and venom proteome of the box jellyfish Chironex fleckeri.</title>
        <authorList>
            <person name="Brinkman D.L."/>
            <person name="Jia X."/>
            <person name="Potriquet J."/>
            <person name="Kumar D."/>
            <person name="Dash D."/>
            <person name="Kvaskoff D."/>
            <person name="Mulvenna J."/>
        </authorList>
    </citation>
    <scope>NUCLEOTIDE SEQUENCE</scope>
    <source>
        <tissue evidence="4">Tentacle</tissue>
    </source>
</reference>
<evidence type="ECO:0000256" key="2">
    <source>
        <dbReference type="SAM" id="SignalP"/>
    </source>
</evidence>
<feature type="domain" description="Saposin B-type" evidence="3">
    <location>
        <begin position="135"/>
        <end position="219"/>
    </location>
</feature>
<dbReference type="EMBL" id="KX448797">
    <property type="protein sequence ID" value="ARJ55427.1"/>
    <property type="molecule type" value="mRNA"/>
</dbReference>
<dbReference type="AlphaFoldDB" id="A0A1W6BTL7"/>
<dbReference type="InterPro" id="IPR051428">
    <property type="entry name" value="Sphingo_Act-Surfact_Prot"/>
</dbReference>
<keyword evidence="1" id="KW-1015">Disulfide bond</keyword>
<dbReference type="GO" id="GO:0007193">
    <property type="term" value="P:adenylate cyclase-inhibiting G protein-coupled receptor signaling pathway"/>
    <property type="evidence" value="ECO:0007669"/>
    <property type="project" value="TreeGrafter"/>
</dbReference>
<evidence type="ECO:0000256" key="1">
    <source>
        <dbReference type="ARBA" id="ARBA00023157"/>
    </source>
</evidence>